<keyword evidence="2" id="KW-1185">Reference proteome</keyword>
<accession>B1Y8M0</accession>
<dbReference type="GeneID" id="6165271"/>
<evidence type="ECO:0008006" key="3">
    <source>
        <dbReference type="Google" id="ProtNLM"/>
    </source>
</evidence>
<evidence type="ECO:0000313" key="1">
    <source>
        <dbReference type="EMBL" id="ACB40099.1"/>
    </source>
</evidence>
<dbReference type="RefSeq" id="WP_012350518.1">
    <property type="nucleotide sequence ID" value="NC_010525.1"/>
</dbReference>
<dbReference type="InterPro" id="IPR012431">
    <property type="entry name" value="PDDEXK_10"/>
</dbReference>
<dbReference type="Pfam" id="PF07788">
    <property type="entry name" value="PDDEXK_10"/>
    <property type="match status" value="1"/>
</dbReference>
<reference evidence="1" key="1">
    <citation type="submission" date="2008-03" db="EMBL/GenBank/DDBJ databases">
        <title>Complete sequence of Thermoproteus neutrophilus V24Sta.</title>
        <authorList>
            <consortium name="US DOE Joint Genome Institute"/>
            <person name="Copeland A."/>
            <person name="Lucas S."/>
            <person name="Lapidus A."/>
            <person name="Glavina del Rio T."/>
            <person name="Dalin E."/>
            <person name="Tice H."/>
            <person name="Bruce D."/>
            <person name="Goodwin L."/>
            <person name="Pitluck S."/>
            <person name="Sims D."/>
            <person name="Brettin T."/>
            <person name="Detter J.C."/>
            <person name="Han C."/>
            <person name="Kuske C.R."/>
            <person name="Schmutz J."/>
            <person name="Larimer F."/>
            <person name="Land M."/>
            <person name="Hauser L."/>
            <person name="Kyrpides N."/>
            <person name="Mikhailova N."/>
            <person name="Biddle J.F."/>
            <person name="Zhang Z."/>
            <person name="Fitz-Gibbon S.T."/>
            <person name="Lowe T.M."/>
            <person name="Saltikov C."/>
            <person name="House C.H."/>
            <person name="Richardson P."/>
        </authorList>
    </citation>
    <scope>NUCLEOTIDE SEQUENCE [LARGE SCALE GENOMIC DNA]</scope>
    <source>
        <strain evidence="1">V24Sta</strain>
    </source>
</reference>
<dbReference type="InterPro" id="IPR024271">
    <property type="entry name" value="DUF3782"/>
</dbReference>
<dbReference type="Proteomes" id="UP000001694">
    <property type="component" value="Chromosome"/>
</dbReference>
<dbReference type="HOGENOM" id="CLU_064028_2_1_2"/>
<dbReference type="Pfam" id="PF12644">
    <property type="entry name" value="DUF3782"/>
    <property type="match status" value="1"/>
</dbReference>
<sequence>MVDFVGVDLKREFLRLLREDEEFRLAVAGLIGLGEVLQELRRLREDFQTYIKEQERRWRENERRWRMYERRWRANERRWREAFKRFEALERGLQRVDRRLVLLGARWGVEAEEAFREAVRGIVEDVLGVGEVVRWSYFDGEGLVFGFPSPVEVDVLVKDGVHILVEVKASATDSDVAKLWRIGQLYRRATGVEPKLALVTPHIDERGRKAAEALGIQVYTYL</sequence>
<dbReference type="SUPFAM" id="SSF52980">
    <property type="entry name" value="Restriction endonuclease-like"/>
    <property type="match status" value="1"/>
</dbReference>
<dbReference type="STRING" id="444157.Tneu_1170"/>
<protein>
    <recommendedName>
        <fullName evidence="3">DUF3782 domain-containing protein</fullName>
    </recommendedName>
</protein>
<dbReference type="InterPro" id="IPR011335">
    <property type="entry name" value="Restrct_endonuc-II-like"/>
</dbReference>
<dbReference type="PANTHER" id="PTHR34314:SF6">
    <property type="entry name" value="DUF3782 DOMAIN-CONTAINING PROTEIN"/>
    <property type="match status" value="1"/>
</dbReference>
<organism evidence="1 2">
    <name type="scientific">Pyrobaculum neutrophilum (strain DSM 2338 / JCM 9278 / NBRC 100436 / V24Sta)</name>
    <name type="common">Thermoproteus neutrophilus</name>
    <dbReference type="NCBI Taxonomy" id="444157"/>
    <lineage>
        <taxon>Archaea</taxon>
        <taxon>Thermoproteota</taxon>
        <taxon>Thermoprotei</taxon>
        <taxon>Thermoproteales</taxon>
        <taxon>Thermoproteaceae</taxon>
        <taxon>Pyrobaculum</taxon>
    </lineage>
</organism>
<dbReference type="eggNOG" id="arCOG01423">
    <property type="taxonomic scope" value="Archaea"/>
</dbReference>
<proteinExistence type="predicted"/>
<dbReference type="EMBL" id="CP001014">
    <property type="protein sequence ID" value="ACB40099.1"/>
    <property type="molecule type" value="Genomic_DNA"/>
</dbReference>
<dbReference type="AlphaFoldDB" id="B1Y8M0"/>
<gene>
    <name evidence="1" type="ordered locus">Tneu_1170</name>
</gene>
<dbReference type="OrthoDB" id="28088at2157"/>
<dbReference type="KEGG" id="tne:Tneu_1170"/>
<dbReference type="PANTHER" id="PTHR34314">
    <property type="entry name" value="CRENARCHAEAL PROTEIN, PUTATIVE-RELATED"/>
    <property type="match status" value="1"/>
</dbReference>
<evidence type="ECO:0000313" key="2">
    <source>
        <dbReference type="Proteomes" id="UP000001694"/>
    </source>
</evidence>
<name>B1Y8M0_PYRNV</name>